<evidence type="ECO:0000313" key="1">
    <source>
        <dbReference type="Proteomes" id="UP000095283"/>
    </source>
</evidence>
<organism evidence="1 2">
    <name type="scientific">Heterorhabditis bacteriophora</name>
    <name type="common">Entomopathogenic nematode worm</name>
    <dbReference type="NCBI Taxonomy" id="37862"/>
    <lineage>
        <taxon>Eukaryota</taxon>
        <taxon>Metazoa</taxon>
        <taxon>Ecdysozoa</taxon>
        <taxon>Nematoda</taxon>
        <taxon>Chromadorea</taxon>
        <taxon>Rhabditida</taxon>
        <taxon>Rhabditina</taxon>
        <taxon>Rhabditomorpha</taxon>
        <taxon>Strongyloidea</taxon>
        <taxon>Heterorhabditidae</taxon>
        <taxon>Heterorhabditis</taxon>
    </lineage>
</organism>
<evidence type="ECO:0000313" key="2">
    <source>
        <dbReference type="WBParaSite" id="Hba_04562"/>
    </source>
</evidence>
<reference evidence="2" key="1">
    <citation type="submission" date="2016-11" db="UniProtKB">
        <authorList>
            <consortium name="WormBaseParasite"/>
        </authorList>
    </citation>
    <scope>IDENTIFICATION</scope>
</reference>
<name>A0A1I7WHX2_HETBA</name>
<keyword evidence="1" id="KW-1185">Reference proteome</keyword>
<proteinExistence type="predicted"/>
<protein>
    <submittedName>
        <fullName evidence="2">Ovule protein</fullName>
    </submittedName>
</protein>
<dbReference type="AlphaFoldDB" id="A0A1I7WHX2"/>
<sequence length="78" mass="9242">MLPPSRTRRSSSFVTQRKLILSLKNNECNYRNLHKNYIMLFIKIIDYVERLSYNFYYMTAAFLGCRSSQIVQQLAVPS</sequence>
<accession>A0A1I7WHX2</accession>
<dbReference type="Proteomes" id="UP000095283">
    <property type="component" value="Unplaced"/>
</dbReference>
<dbReference type="WBParaSite" id="Hba_04562">
    <property type="protein sequence ID" value="Hba_04562"/>
    <property type="gene ID" value="Hba_04562"/>
</dbReference>